<gene>
    <name evidence="2" type="ORF">EVA_15489</name>
</gene>
<evidence type="ECO:0000256" key="1">
    <source>
        <dbReference type="SAM" id="Phobius"/>
    </source>
</evidence>
<name>J9FPK6_9ZZZZ</name>
<organism evidence="2">
    <name type="scientific">gut metagenome</name>
    <dbReference type="NCBI Taxonomy" id="749906"/>
    <lineage>
        <taxon>unclassified sequences</taxon>
        <taxon>metagenomes</taxon>
        <taxon>organismal metagenomes</taxon>
    </lineage>
</organism>
<dbReference type="EMBL" id="AMCI01005296">
    <property type="protein sequence ID" value="EJW96403.1"/>
    <property type="molecule type" value="Genomic_DNA"/>
</dbReference>
<proteinExistence type="predicted"/>
<dbReference type="AlphaFoldDB" id="J9FPK6"/>
<accession>J9FPK6</accession>
<reference evidence="2" key="1">
    <citation type="journal article" date="2012" name="PLoS ONE">
        <title>Gene sets for utilization of primary and secondary nutrition supplies in the distal gut of endangered iberian lynx.</title>
        <authorList>
            <person name="Alcaide M."/>
            <person name="Messina E."/>
            <person name="Richter M."/>
            <person name="Bargiela R."/>
            <person name="Peplies J."/>
            <person name="Huws S.A."/>
            <person name="Newbold C.J."/>
            <person name="Golyshin P.N."/>
            <person name="Simon M.A."/>
            <person name="Lopez G."/>
            <person name="Yakimov M.M."/>
            <person name="Ferrer M."/>
        </authorList>
    </citation>
    <scope>NUCLEOTIDE SEQUENCE</scope>
</reference>
<keyword evidence="1" id="KW-1133">Transmembrane helix</keyword>
<sequence length="94" mass="10104">MVRVVDVIRDVDGLSFGENGRAGIALLLSGIPVLSVIAQVNVSLVRLHLCLLQAAAVRRLCGQKVQKSLLYASTQAVHVPGNQLHRCSPPRQIV</sequence>
<keyword evidence="1" id="KW-0812">Transmembrane</keyword>
<feature type="transmembrane region" description="Helical" evidence="1">
    <location>
        <begin position="24"/>
        <end position="49"/>
    </location>
</feature>
<protein>
    <submittedName>
        <fullName evidence="2">Uncharacterized protein</fullName>
    </submittedName>
</protein>
<comment type="caution">
    <text evidence="2">The sequence shown here is derived from an EMBL/GenBank/DDBJ whole genome shotgun (WGS) entry which is preliminary data.</text>
</comment>
<evidence type="ECO:0000313" key="2">
    <source>
        <dbReference type="EMBL" id="EJW96403.1"/>
    </source>
</evidence>
<keyword evidence="1" id="KW-0472">Membrane</keyword>